<dbReference type="Gene3D" id="1.10.3290.10">
    <property type="entry name" value="Fido-like domain"/>
    <property type="match status" value="1"/>
</dbReference>
<dbReference type="Proteomes" id="UP000230781">
    <property type="component" value="Chromosome"/>
</dbReference>
<dbReference type="InterPro" id="IPR003812">
    <property type="entry name" value="Fido"/>
</dbReference>
<proteinExistence type="predicted"/>
<reference evidence="2 3" key="1">
    <citation type="submission" date="2017-11" db="EMBL/GenBank/DDBJ databases">
        <title>Genome sequencing of Fusobacterium periodonticum KCOM 2555.</title>
        <authorList>
            <person name="Kook J.-K."/>
            <person name="Park S.-N."/>
            <person name="Lim Y.K."/>
        </authorList>
    </citation>
    <scope>NUCLEOTIDE SEQUENCE [LARGE SCALE GENOMIC DNA]</scope>
    <source>
        <strain evidence="2 3">KCOM 2555</strain>
    </source>
</reference>
<accession>A0A2D3PP33</accession>
<evidence type="ECO:0000313" key="3">
    <source>
        <dbReference type="Proteomes" id="UP000230781"/>
    </source>
</evidence>
<dbReference type="AlphaFoldDB" id="A0A2D3PP33"/>
<protein>
    <recommendedName>
        <fullName evidence="1">Fido domain-containing protein</fullName>
    </recommendedName>
</protein>
<evidence type="ECO:0000313" key="2">
    <source>
        <dbReference type="EMBL" id="ATV69371.1"/>
    </source>
</evidence>
<dbReference type="SUPFAM" id="SSF140931">
    <property type="entry name" value="Fic-like"/>
    <property type="match status" value="1"/>
</dbReference>
<evidence type="ECO:0000259" key="1">
    <source>
        <dbReference type="PROSITE" id="PS51459"/>
    </source>
</evidence>
<dbReference type="PROSITE" id="PS51459">
    <property type="entry name" value="FIDO"/>
    <property type="match status" value="1"/>
</dbReference>
<name>A0A2D3PP33_9FUSO</name>
<gene>
    <name evidence="2" type="ORF">CTM98_00980</name>
</gene>
<feature type="domain" description="Fido" evidence="1">
    <location>
        <begin position="78"/>
        <end position="212"/>
    </location>
</feature>
<dbReference type="RefSeq" id="WP_100025744.1">
    <property type="nucleotide sequence ID" value="NZ_CP024704.1"/>
</dbReference>
<dbReference type="EMBL" id="CP024704">
    <property type="protein sequence ID" value="ATV69371.1"/>
    <property type="molecule type" value="Genomic_DNA"/>
</dbReference>
<dbReference type="InterPro" id="IPR036597">
    <property type="entry name" value="Fido-like_dom_sf"/>
</dbReference>
<sequence length="235" mass="27120">MYKIGLNRALMIANKMFEKLIYDISLSEGNSMTLLETASILSGKVPKNTRVKDVVLLANLKNGYDYIFEKIKESNFYFDKETFCTENRLVASNDNFDNLGGFRQHNIRIVGAKHTGVAVPNLEKSFFEISNKYYDDKRVGIKIVDLFLDLCKNKYFGKGNTRTAQLMMCGLLVSEGYAPFSINFKDAEYSEALINFYDDENKRDIILKKLLNEQKEVTKSFLNKDELKIFKEKEI</sequence>
<organism evidence="2 3">
    <name type="scientific">Fusobacterium pseudoperiodonticum</name>
    <dbReference type="NCBI Taxonomy" id="2663009"/>
    <lineage>
        <taxon>Bacteria</taxon>
        <taxon>Fusobacteriati</taxon>
        <taxon>Fusobacteriota</taxon>
        <taxon>Fusobacteriia</taxon>
        <taxon>Fusobacteriales</taxon>
        <taxon>Fusobacteriaceae</taxon>
        <taxon>Fusobacterium</taxon>
    </lineage>
</organism>